<sequence>DRRGRRGLGPGGPARGHGGAGARHRGTPRRAVPRRGPALGRARGAAPPLAFTARPDACGARAVAAALAAAGDLSRAPLRAGVALARAAGRADGALHEARLRPTPIRPPGARPPRRAAGGAEHPADPGRHAPRLAGGARRGAGRLGRARRHARAARRVADGGEGARDRHGRRSRRFGRRASRGLRRKRAGEHEPPHRRGRHRRPRRSPARGAAPPVPLGRRRTEPLSRLPGLGGRGGGDGRFRVHAVGGAGDVRPGVHRRSRRPRPAAPGAAREPLRRRAGAAFHRRPRVLRARAARRERPCGLRHPRARIDL</sequence>
<feature type="compositionally biased region" description="Low complexity" evidence="1">
    <location>
        <begin position="34"/>
        <end position="52"/>
    </location>
</feature>
<feature type="compositionally biased region" description="Gly residues" evidence="1">
    <location>
        <begin position="7"/>
        <end position="21"/>
    </location>
</feature>
<name>A0A6J4IVQ3_9PROT</name>
<feature type="non-terminal residue" evidence="2">
    <location>
        <position position="1"/>
    </location>
</feature>
<reference evidence="2" key="1">
    <citation type="submission" date="2020-02" db="EMBL/GenBank/DDBJ databases">
        <authorList>
            <person name="Meier V. D."/>
        </authorList>
    </citation>
    <scope>NUCLEOTIDE SEQUENCE</scope>
    <source>
        <strain evidence="2">AVDCRST_MAG04</strain>
    </source>
</reference>
<accession>A0A6J4IVQ3</accession>
<feature type="compositionally biased region" description="Basic residues" evidence="1">
    <location>
        <begin position="145"/>
        <end position="155"/>
    </location>
</feature>
<feature type="compositionally biased region" description="Basic residues" evidence="1">
    <location>
        <begin position="196"/>
        <end position="207"/>
    </location>
</feature>
<dbReference type="EMBL" id="CADCTL010000179">
    <property type="protein sequence ID" value="CAA9260048.1"/>
    <property type="molecule type" value="Genomic_DNA"/>
</dbReference>
<feature type="region of interest" description="Disordered" evidence="1">
    <location>
        <begin position="88"/>
        <end position="294"/>
    </location>
</feature>
<feature type="compositionally biased region" description="Basic and acidic residues" evidence="1">
    <location>
        <begin position="156"/>
        <end position="166"/>
    </location>
</feature>
<feature type="compositionally biased region" description="Basic residues" evidence="1">
    <location>
        <begin position="22"/>
        <end position="33"/>
    </location>
</feature>
<feature type="compositionally biased region" description="Basic residues" evidence="1">
    <location>
        <begin position="255"/>
        <end position="264"/>
    </location>
</feature>
<evidence type="ECO:0000313" key="2">
    <source>
        <dbReference type="EMBL" id="CAA9260048.1"/>
    </source>
</evidence>
<feature type="non-terminal residue" evidence="2">
    <location>
        <position position="312"/>
    </location>
</feature>
<feature type="compositionally biased region" description="Basic residues" evidence="1">
    <location>
        <begin position="275"/>
        <end position="294"/>
    </location>
</feature>
<feature type="region of interest" description="Disordered" evidence="1">
    <location>
        <begin position="1"/>
        <end position="52"/>
    </location>
</feature>
<dbReference type="AlphaFoldDB" id="A0A6J4IVQ3"/>
<feature type="compositionally biased region" description="Basic residues" evidence="1">
    <location>
        <begin position="167"/>
        <end position="188"/>
    </location>
</feature>
<organism evidence="2">
    <name type="scientific">uncultured Acetobacteraceae bacterium</name>
    <dbReference type="NCBI Taxonomy" id="169975"/>
    <lineage>
        <taxon>Bacteria</taxon>
        <taxon>Pseudomonadati</taxon>
        <taxon>Pseudomonadota</taxon>
        <taxon>Alphaproteobacteria</taxon>
        <taxon>Acetobacterales</taxon>
        <taxon>Acetobacteraceae</taxon>
        <taxon>environmental samples</taxon>
    </lineage>
</organism>
<protein>
    <submittedName>
        <fullName evidence="2">DUF1022 domain-containing protein</fullName>
    </submittedName>
</protein>
<gene>
    <name evidence="2" type="ORF">AVDCRST_MAG04-2522</name>
</gene>
<proteinExistence type="predicted"/>
<evidence type="ECO:0000256" key="1">
    <source>
        <dbReference type="SAM" id="MobiDB-lite"/>
    </source>
</evidence>